<keyword evidence="3" id="KW-1185">Reference proteome</keyword>
<dbReference type="RefSeq" id="WP_216032630.1">
    <property type="nucleotide sequence ID" value="NZ_JAHKNG010000009.1"/>
</dbReference>
<gene>
    <name evidence="2" type="ORF">KNW02_07440</name>
</gene>
<reference evidence="2" key="1">
    <citation type="submission" date="2021-06" db="EMBL/GenBank/DDBJ databases">
        <title>Paracoccus bacterium XHP0099 sp. nov., isolated from the surface waters of the Yellow Sea.</title>
        <authorList>
            <person name="Xue H."/>
            <person name="Zhang D."/>
        </authorList>
    </citation>
    <scope>NUCLEOTIDE SEQUENCE</scope>
    <source>
        <strain evidence="2">XHP0099</strain>
    </source>
</reference>
<keyword evidence="1" id="KW-0732">Signal</keyword>
<evidence type="ECO:0000256" key="1">
    <source>
        <dbReference type="SAM" id="SignalP"/>
    </source>
</evidence>
<sequence length="189" mass="20187">MRGPFALLLTGVIATPLFAQNHTAGITDAFEMFESRCIPALSDPEAYSALLDQDPAGSRFVAESDDGVVRVVLPRDMNAAENVTIISTERTETRACLTGFYAGDGDAGETMAKDFLAFVQARDDLEISGGGEVRLPDEPPGHVMSGLSFWRYVLTGDAVPEGSLVSVNIGPEHLEVDGERTIQKPGADQ</sequence>
<dbReference type="EMBL" id="JAHKNG010000009">
    <property type="protein sequence ID" value="MBU3029950.1"/>
    <property type="molecule type" value="Genomic_DNA"/>
</dbReference>
<organism evidence="2 3">
    <name type="scientific">Paracoccus marinaquae</name>
    <dbReference type="NCBI Taxonomy" id="2841926"/>
    <lineage>
        <taxon>Bacteria</taxon>
        <taxon>Pseudomonadati</taxon>
        <taxon>Pseudomonadota</taxon>
        <taxon>Alphaproteobacteria</taxon>
        <taxon>Rhodobacterales</taxon>
        <taxon>Paracoccaceae</taxon>
        <taxon>Paracoccus</taxon>
    </lineage>
</organism>
<evidence type="ECO:0000313" key="2">
    <source>
        <dbReference type="EMBL" id="MBU3029950.1"/>
    </source>
</evidence>
<accession>A0ABS6AJX4</accession>
<evidence type="ECO:0000313" key="3">
    <source>
        <dbReference type="Proteomes" id="UP001166191"/>
    </source>
</evidence>
<feature type="signal peptide" evidence="1">
    <location>
        <begin position="1"/>
        <end position="19"/>
    </location>
</feature>
<name>A0ABS6AJX4_9RHOB</name>
<feature type="chain" id="PRO_5045089521" evidence="1">
    <location>
        <begin position="20"/>
        <end position="189"/>
    </location>
</feature>
<protein>
    <submittedName>
        <fullName evidence="2">Uncharacterized protein</fullName>
    </submittedName>
</protein>
<proteinExistence type="predicted"/>
<comment type="caution">
    <text evidence="2">The sequence shown here is derived from an EMBL/GenBank/DDBJ whole genome shotgun (WGS) entry which is preliminary data.</text>
</comment>
<dbReference type="Proteomes" id="UP001166191">
    <property type="component" value="Unassembled WGS sequence"/>
</dbReference>